<dbReference type="Proteomes" id="UP000308705">
    <property type="component" value="Unassembled WGS sequence"/>
</dbReference>
<dbReference type="AlphaFoldDB" id="A0A4U3M6M5"/>
<organism evidence="1 2">
    <name type="scientific">Herbidospora galbida</name>
    <dbReference type="NCBI Taxonomy" id="2575442"/>
    <lineage>
        <taxon>Bacteria</taxon>
        <taxon>Bacillati</taxon>
        <taxon>Actinomycetota</taxon>
        <taxon>Actinomycetes</taxon>
        <taxon>Streptosporangiales</taxon>
        <taxon>Streptosporangiaceae</taxon>
        <taxon>Herbidospora</taxon>
    </lineage>
</organism>
<proteinExistence type="predicted"/>
<evidence type="ECO:0000313" key="1">
    <source>
        <dbReference type="EMBL" id="TKK84575.1"/>
    </source>
</evidence>
<name>A0A4U3M6M5_9ACTN</name>
<protein>
    <submittedName>
        <fullName evidence="1">Uncharacterized protein</fullName>
    </submittedName>
</protein>
<reference evidence="1 2" key="1">
    <citation type="submission" date="2019-04" db="EMBL/GenBank/DDBJ databases">
        <title>Herbidospora sp. NEAU-GS14.nov., a novel actinomycete isolated from soil.</title>
        <authorList>
            <person name="Han L."/>
        </authorList>
    </citation>
    <scope>NUCLEOTIDE SEQUENCE [LARGE SCALE GENOMIC DNA]</scope>
    <source>
        <strain evidence="1 2">NEAU-GS14</strain>
    </source>
</reference>
<accession>A0A4U3M6M5</accession>
<keyword evidence="2" id="KW-1185">Reference proteome</keyword>
<evidence type="ECO:0000313" key="2">
    <source>
        <dbReference type="Proteomes" id="UP000308705"/>
    </source>
</evidence>
<dbReference type="EMBL" id="SZQA01000033">
    <property type="protein sequence ID" value="TKK84575.1"/>
    <property type="molecule type" value="Genomic_DNA"/>
</dbReference>
<sequence length="99" mass="11135">MIDFLLNLFNRRLPVTANHAQRDQTRRRAYTRFRNWPGTLLADAVDGAFGAAWKAYDRYQADGSPLMLDELNVQLSTLQGLVDVLNVKSAEPSPDGDRA</sequence>
<comment type="caution">
    <text evidence="1">The sequence shown here is derived from an EMBL/GenBank/DDBJ whole genome shotgun (WGS) entry which is preliminary data.</text>
</comment>
<gene>
    <name evidence="1" type="ORF">FDA94_28515</name>
</gene>
<dbReference type="RefSeq" id="WP_137250159.1">
    <property type="nucleotide sequence ID" value="NZ_SZQA01000033.1"/>
</dbReference>